<dbReference type="EMBL" id="KZ772706">
    <property type="protein sequence ID" value="PTQ41467.1"/>
    <property type="molecule type" value="Genomic_DNA"/>
</dbReference>
<evidence type="ECO:0000313" key="2">
    <source>
        <dbReference type="Proteomes" id="UP000244005"/>
    </source>
</evidence>
<dbReference type="Proteomes" id="UP000244005">
    <property type="component" value="Unassembled WGS sequence"/>
</dbReference>
<sequence>MEGRTSDRVASPTHFRPSCVGFSTSRPGAVWPSDYSMHSVALVVRGKQPSLCKIRTVCQCLLDCPGTRKLQYFFE</sequence>
<keyword evidence="2" id="KW-1185">Reference proteome</keyword>
<evidence type="ECO:0000313" key="1">
    <source>
        <dbReference type="EMBL" id="PTQ41467.1"/>
    </source>
</evidence>
<protein>
    <submittedName>
        <fullName evidence="1">Uncharacterized protein</fullName>
    </submittedName>
</protein>
<dbReference type="Gramene" id="Mp6g04640.1">
    <property type="protein sequence ID" value="Mp6g04640.1.cds1"/>
    <property type="gene ID" value="Mp6g04640"/>
</dbReference>
<name>A0A2R6X5U2_MARPO</name>
<gene>
    <name evidence="1" type="ORF">MARPO_0034s0054</name>
</gene>
<dbReference type="AlphaFoldDB" id="A0A2R6X5U2"/>
<accession>A0A2R6X5U2</accession>
<organism evidence="1 2">
    <name type="scientific">Marchantia polymorpha</name>
    <name type="common">Common liverwort</name>
    <name type="synonym">Marchantia aquatica</name>
    <dbReference type="NCBI Taxonomy" id="3197"/>
    <lineage>
        <taxon>Eukaryota</taxon>
        <taxon>Viridiplantae</taxon>
        <taxon>Streptophyta</taxon>
        <taxon>Embryophyta</taxon>
        <taxon>Marchantiophyta</taxon>
        <taxon>Marchantiopsida</taxon>
        <taxon>Marchantiidae</taxon>
        <taxon>Marchantiales</taxon>
        <taxon>Marchantiaceae</taxon>
        <taxon>Marchantia</taxon>
    </lineage>
</organism>
<proteinExistence type="predicted"/>
<reference evidence="2" key="1">
    <citation type="journal article" date="2017" name="Cell">
        <title>Insights into land plant evolution garnered from the Marchantia polymorpha genome.</title>
        <authorList>
            <person name="Bowman J.L."/>
            <person name="Kohchi T."/>
            <person name="Yamato K.T."/>
            <person name="Jenkins J."/>
            <person name="Shu S."/>
            <person name="Ishizaki K."/>
            <person name="Yamaoka S."/>
            <person name="Nishihama R."/>
            <person name="Nakamura Y."/>
            <person name="Berger F."/>
            <person name="Adam C."/>
            <person name="Aki S.S."/>
            <person name="Althoff F."/>
            <person name="Araki T."/>
            <person name="Arteaga-Vazquez M.A."/>
            <person name="Balasubrmanian S."/>
            <person name="Barry K."/>
            <person name="Bauer D."/>
            <person name="Boehm C.R."/>
            <person name="Briginshaw L."/>
            <person name="Caballero-Perez J."/>
            <person name="Catarino B."/>
            <person name="Chen F."/>
            <person name="Chiyoda S."/>
            <person name="Chovatia M."/>
            <person name="Davies K.M."/>
            <person name="Delmans M."/>
            <person name="Demura T."/>
            <person name="Dierschke T."/>
            <person name="Dolan L."/>
            <person name="Dorantes-Acosta A.E."/>
            <person name="Eklund D.M."/>
            <person name="Florent S.N."/>
            <person name="Flores-Sandoval E."/>
            <person name="Fujiyama A."/>
            <person name="Fukuzawa H."/>
            <person name="Galik B."/>
            <person name="Grimanelli D."/>
            <person name="Grimwood J."/>
            <person name="Grossniklaus U."/>
            <person name="Hamada T."/>
            <person name="Haseloff J."/>
            <person name="Hetherington A.J."/>
            <person name="Higo A."/>
            <person name="Hirakawa Y."/>
            <person name="Hundley H.N."/>
            <person name="Ikeda Y."/>
            <person name="Inoue K."/>
            <person name="Inoue S.I."/>
            <person name="Ishida S."/>
            <person name="Jia Q."/>
            <person name="Kakita M."/>
            <person name="Kanazawa T."/>
            <person name="Kawai Y."/>
            <person name="Kawashima T."/>
            <person name="Kennedy M."/>
            <person name="Kinose K."/>
            <person name="Kinoshita T."/>
            <person name="Kohara Y."/>
            <person name="Koide E."/>
            <person name="Komatsu K."/>
            <person name="Kopischke S."/>
            <person name="Kubo M."/>
            <person name="Kyozuka J."/>
            <person name="Lagercrantz U."/>
            <person name="Lin S.S."/>
            <person name="Lindquist E."/>
            <person name="Lipzen A.M."/>
            <person name="Lu C.W."/>
            <person name="De Luna E."/>
            <person name="Martienssen R.A."/>
            <person name="Minamino N."/>
            <person name="Mizutani M."/>
            <person name="Mizutani M."/>
            <person name="Mochizuki N."/>
            <person name="Monte I."/>
            <person name="Mosher R."/>
            <person name="Nagasaki H."/>
            <person name="Nakagami H."/>
            <person name="Naramoto S."/>
            <person name="Nishitani K."/>
            <person name="Ohtani M."/>
            <person name="Okamoto T."/>
            <person name="Okumura M."/>
            <person name="Phillips J."/>
            <person name="Pollak B."/>
            <person name="Reinders A."/>
            <person name="Rovekamp M."/>
            <person name="Sano R."/>
            <person name="Sawa S."/>
            <person name="Schmid M.W."/>
            <person name="Shirakawa M."/>
            <person name="Solano R."/>
            <person name="Spunde A."/>
            <person name="Suetsugu N."/>
            <person name="Sugano S."/>
            <person name="Sugiyama A."/>
            <person name="Sun R."/>
            <person name="Suzuki Y."/>
            <person name="Takenaka M."/>
            <person name="Takezawa D."/>
            <person name="Tomogane H."/>
            <person name="Tsuzuki M."/>
            <person name="Ueda T."/>
            <person name="Umeda M."/>
            <person name="Ward J.M."/>
            <person name="Watanabe Y."/>
            <person name="Yazaki K."/>
            <person name="Yokoyama R."/>
            <person name="Yoshitake Y."/>
            <person name="Yotsui I."/>
            <person name="Zachgo S."/>
            <person name="Schmutz J."/>
        </authorList>
    </citation>
    <scope>NUCLEOTIDE SEQUENCE [LARGE SCALE GENOMIC DNA]</scope>
    <source>
        <strain evidence="2">Tak-1</strain>
    </source>
</reference>